<dbReference type="RefSeq" id="WP_271011521.1">
    <property type="nucleotide sequence ID" value="NZ_JAQIFT010000025.1"/>
</dbReference>
<dbReference type="GO" id="GO:0055085">
    <property type="term" value="P:transmembrane transport"/>
    <property type="evidence" value="ECO:0007669"/>
    <property type="project" value="InterPro"/>
</dbReference>
<evidence type="ECO:0000256" key="1">
    <source>
        <dbReference type="ARBA" id="ARBA00004651"/>
    </source>
</evidence>
<keyword evidence="10" id="KW-1185">Reference proteome</keyword>
<dbReference type="Proteomes" id="UP001169242">
    <property type="component" value="Unassembled WGS sequence"/>
</dbReference>
<reference evidence="9" key="1">
    <citation type="journal article" date="2023" name="Int. J. Syst. Evol. Microbiol.">
        <title>&lt;i&gt;Holtiella tumoricola&lt;/i&gt; gen. nov. sp. nov., isolated from a human clinical sample.</title>
        <authorList>
            <person name="Allen-Vercoe E."/>
            <person name="Daigneault M.C."/>
            <person name="Vancuren S.J."/>
            <person name="Cochrane K."/>
            <person name="O'Neal L.L."/>
            <person name="Sankaranarayanan K."/>
            <person name="Lawson P.A."/>
        </authorList>
    </citation>
    <scope>NUCLEOTIDE SEQUENCE</scope>
    <source>
        <strain evidence="9">CC70A</strain>
    </source>
</reference>
<comment type="subcellular location">
    <subcellularLocation>
        <location evidence="1 7">Cell membrane</location>
        <topology evidence="1 7">Multi-pass membrane protein</topology>
    </subcellularLocation>
</comment>
<evidence type="ECO:0000256" key="6">
    <source>
        <dbReference type="ARBA" id="ARBA00023136"/>
    </source>
</evidence>
<name>A0AA42DLL0_9FIRM</name>
<comment type="similarity">
    <text evidence="7">Belongs to the binding-protein-dependent transport system permease family.</text>
</comment>
<dbReference type="Gene3D" id="1.10.3720.10">
    <property type="entry name" value="MetI-like"/>
    <property type="match status" value="1"/>
</dbReference>
<feature type="transmembrane region" description="Helical" evidence="7">
    <location>
        <begin position="77"/>
        <end position="98"/>
    </location>
</feature>
<dbReference type="PROSITE" id="PS50928">
    <property type="entry name" value="ABC_TM1"/>
    <property type="match status" value="1"/>
</dbReference>
<protein>
    <submittedName>
        <fullName evidence="9">Sugar ABC transporter permease</fullName>
    </submittedName>
</protein>
<dbReference type="EMBL" id="JAQIFT010000025">
    <property type="protein sequence ID" value="MDA3731067.1"/>
    <property type="molecule type" value="Genomic_DNA"/>
</dbReference>
<comment type="caution">
    <text evidence="9">The sequence shown here is derived from an EMBL/GenBank/DDBJ whole genome shotgun (WGS) entry which is preliminary data.</text>
</comment>
<feature type="transmembrane region" description="Helical" evidence="7">
    <location>
        <begin position="12"/>
        <end position="32"/>
    </location>
</feature>
<keyword evidence="6 7" id="KW-0472">Membrane</keyword>
<keyword evidence="2 7" id="KW-0813">Transport</keyword>
<dbReference type="PANTHER" id="PTHR30193">
    <property type="entry name" value="ABC TRANSPORTER PERMEASE PROTEIN"/>
    <property type="match status" value="1"/>
</dbReference>
<evidence type="ECO:0000259" key="8">
    <source>
        <dbReference type="PROSITE" id="PS50928"/>
    </source>
</evidence>
<dbReference type="PANTHER" id="PTHR30193:SF41">
    <property type="entry name" value="DIACETYLCHITOBIOSE UPTAKE SYSTEM PERMEASE PROTEIN NGCF"/>
    <property type="match status" value="1"/>
</dbReference>
<keyword evidence="4 7" id="KW-0812">Transmembrane</keyword>
<evidence type="ECO:0000256" key="7">
    <source>
        <dbReference type="RuleBase" id="RU363032"/>
    </source>
</evidence>
<dbReference type="GO" id="GO:0005886">
    <property type="term" value="C:plasma membrane"/>
    <property type="evidence" value="ECO:0007669"/>
    <property type="project" value="UniProtKB-SubCell"/>
</dbReference>
<evidence type="ECO:0000256" key="5">
    <source>
        <dbReference type="ARBA" id="ARBA00022989"/>
    </source>
</evidence>
<keyword evidence="5 7" id="KW-1133">Transmembrane helix</keyword>
<gene>
    <name evidence="9" type="ORF">PBV87_06135</name>
</gene>
<evidence type="ECO:0000313" key="10">
    <source>
        <dbReference type="Proteomes" id="UP001169242"/>
    </source>
</evidence>
<accession>A0AA42DLL0</accession>
<evidence type="ECO:0000313" key="9">
    <source>
        <dbReference type="EMBL" id="MDA3731067.1"/>
    </source>
</evidence>
<dbReference type="InterPro" id="IPR035906">
    <property type="entry name" value="MetI-like_sf"/>
</dbReference>
<dbReference type="SUPFAM" id="SSF161098">
    <property type="entry name" value="MetI-like"/>
    <property type="match status" value="1"/>
</dbReference>
<organism evidence="9 10">
    <name type="scientific">Holtiella tumoricola</name>
    <dbReference type="NCBI Taxonomy" id="3018743"/>
    <lineage>
        <taxon>Bacteria</taxon>
        <taxon>Bacillati</taxon>
        <taxon>Bacillota</taxon>
        <taxon>Clostridia</taxon>
        <taxon>Lachnospirales</taxon>
        <taxon>Cellulosilyticaceae</taxon>
        <taxon>Holtiella</taxon>
    </lineage>
</organism>
<feature type="transmembrane region" description="Helical" evidence="7">
    <location>
        <begin position="266"/>
        <end position="285"/>
    </location>
</feature>
<keyword evidence="3" id="KW-1003">Cell membrane</keyword>
<feature type="transmembrane region" description="Helical" evidence="7">
    <location>
        <begin position="110"/>
        <end position="130"/>
    </location>
</feature>
<feature type="transmembrane region" description="Helical" evidence="7">
    <location>
        <begin position="161"/>
        <end position="181"/>
    </location>
</feature>
<proteinExistence type="inferred from homology"/>
<dbReference type="CDD" id="cd06261">
    <property type="entry name" value="TM_PBP2"/>
    <property type="match status" value="1"/>
</dbReference>
<dbReference type="AlphaFoldDB" id="A0AA42DLL0"/>
<evidence type="ECO:0000256" key="3">
    <source>
        <dbReference type="ARBA" id="ARBA00022475"/>
    </source>
</evidence>
<evidence type="ECO:0000256" key="4">
    <source>
        <dbReference type="ARBA" id="ARBA00022692"/>
    </source>
</evidence>
<sequence>MKKSSYLKRKDLFSAAAFLLPGIIFTVWLRYYPILQSFYMSLFTYDPVNPPGKFVGLQNYQNIFQSGFYWGAWKNTFIFLLLHIGLIFFIPLVQAIFLNELTKGKKFFSTVYLTTALIPISINVIIWKWIWHPDYGLANQVLKFFGAEPQMWLSDPSLTKFAIIFPGIIGGGVGVLLYLAAIQGVSYDIYEASEIDGCTGWQKIAHITLPNIKFIIIIQLILATISTMQILDLPYQYTSGGPSGAATSMGIYIYDMVNKDLSYGKSTAAACVLFIVIGILTIVQMKLDQSEVE</sequence>
<dbReference type="InterPro" id="IPR051393">
    <property type="entry name" value="ABC_transporter_permease"/>
</dbReference>
<dbReference type="InterPro" id="IPR000515">
    <property type="entry name" value="MetI-like"/>
</dbReference>
<feature type="domain" description="ABC transmembrane type-1" evidence="8">
    <location>
        <begin position="73"/>
        <end position="284"/>
    </location>
</feature>
<dbReference type="Pfam" id="PF00528">
    <property type="entry name" value="BPD_transp_1"/>
    <property type="match status" value="1"/>
</dbReference>
<evidence type="ECO:0000256" key="2">
    <source>
        <dbReference type="ARBA" id="ARBA00022448"/>
    </source>
</evidence>
<feature type="transmembrane region" description="Helical" evidence="7">
    <location>
        <begin position="212"/>
        <end position="231"/>
    </location>
</feature>